<dbReference type="KEGG" id="asha:G8E00_13120"/>
<organism evidence="2 3">
    <name type="scientific">Acinetobacter shaoyimingii</name>
    <dbReference type="NCBI Taxonomy" id="2715164"/>
    <lineage>
        <taxon>Bacteria</taxon>
        <taxon>Pseudomonadati</taxon>
        <taxon>Pseudomonadota</taxon>
        <taxon>Gammaproteobacteria</taxon>
        <taxon>Moraxellales</taxon>
        <taxon>Moraxellaceae</taxon>
        <taxon>Acinetobacter</taxon>
    </lineage>
</organism>
<keyword evidence="3" id="KW-1185">Reference proteome</keyword>
<evidence type="ECO:0000313" key="3">
    <source>
        <dbReference type="Proteomes" id="UP000502297"/>
    </source>
</evidence>
<dbReference type="Proteomes" id="UP000502297">
    <property type="component" value="Chromosome"/>
</dbReference>
<dbReference type="AlphaFoldDB" id="A0A6G8RYK2"/>
<gene>
    <name evidence="2" type="ORF">G8E00_13120</name>
</gene>
<evidence type="ECO:0000313" key="2">
    <source>
        <dbReference type="EMBL" id="QIO06813.1"/>
    </source>
</evidence>
<evidence type="ECO:0000256" key="1">
    <source>
        <dbReference type="SAM" id="Phobius"/>
    </source>
</evidence>
<feature type="transmembrane region" description="Helical" evidence="1">
    <location>
        <begin position="80"/>
        <end position="97"/>
    </location>
</feature>
<sequence>MSNQDNSDHQDLNITNPHQYWGMDDKQIQKESFSNHDPVNESIEVKADDAKKRSFGDGVSFGLLASGLSGLIAMGSMGTLAGPVAIILFIIFIYCCVTKGWKFVLGYFLVMLIFAIILVAGLYVFIASI</sequence>
<reference evidence="2 3" key="1">
    <citation type="submission" date="2020-03" db="EMBL/GenBank/DDBJ databases">
        <authorList>
            <person name="Zhu W."/>
        </authorList>
    </citation>
    <scope>NUCLEOTIDE SEQUENCE [LARGE SCALE GENOMIC DNA]</scope>
    <source>
        <strain evidence="2 3">323-1</strain>
    </source>
</reference>
<dbReference type="RefSeq" id="WP_166225250.1">
    <property type="nucleotide sequence ID" value="NZ_CP049801.1"/>
</dbReference>
<keyword evidence="1" id="KW-0812">Transmembrane</keyword>
<accession>A0A6G8RYK2</accession>
<dbReference type="EMBL" id="CP049801">
    <property type="protein sequence ID" value="QIO06813.1"/>
    <property type="molecule type" value="Genomic_DNA"/>
</dbReference>
<proteinExistence type="predicted"/>
<name>A0A6G8RYK2_9GAMM</name>
<keyword evidence="1" id="KW-1133">Transmembrane helix</keyword>
<keyword evidence="1" id="KW-0472">Membrane</keyword>
<feature type="transmembrane region" description="Helical" evidence="1">
    <location>
        <begin position="104"/>
        <end position="126"/>
    </location>
</feature>
<protein>
    <submittedName>
        <fullName evidence="2">Uncharacterized protein</fullName>
    </submittedName>
</protein>